<evidence type="ECO:0000313" key="3">
    <source>
        <dbReference type="Proteomes" id="UP000294746"/>
    </source>
</evidence>
<keyword evidence="2" id="KW-0808">Transferase</keyword>
<keyword evidence="3" id="KW-1185">Reference proteome</keyword>
<dbReference type="SUPFAM" id="SSF55729">
    <property type="entry name" value="Acyl-CoA N-acyltransferases (Nat)"/>
    <property type="match status" value="1"/>
</dbReference>
<dbReference type="EMBL" id="SLXV01000071">
    <property type="protein sequence ID" value="TCP60607.1"/>
    <property type="molecule type" value="Genomic_DNA"/>
</dbReference>
<organism evidence="2 3">
    <name type="scientific">Baia soyae</name>
    <dbReference type="NCBI Taxonomy" id="1544746"/>
    <lineage>
        <taxon>Bacteria</taxon>
        <taxon>Bacillati</taxon>
        <taxon>Bacillota</taxon>
        <taxon>Bacilli</taxon>
        <taxon>Bacillales</taxon>
        <taxon>Thermoactinomycetaceae</taxon>
        <taxon>Baia</taxon>
    </lineage>
</organism>
<feature type="domain" description="N-acetyltransferase" evidence="1">
    <location>
        <begin position="13"/>
        <end position="137"/>
    </location>
</feature>
<comment type="caution">
    <text evidence="2">The sequence shown here is derived from an EMBL/GenBank/DDBJ whole genome shotgun (WGS) entry which is preliminary data.</text>
</comment>
<dbReference type="RefSeq" id="WP_131850032.1">
    <property type="nucleotide sequence ID" value="NZ_SLXV01000071.1"/>
</dbReference>
<reference evidence="2 3" key="1">
    <citation type="submission" date="2019-03" db="EMBL/GenBank/DDBJ databases">
        <title>Genomic Encyclopedia of Type Strains, Phase IV (KMG-IV): sequencing the most valuable type-strain genomes for metagenomic binning, comparative biology and taxonomic classification.</title>
        <authorList>
            <person name="Goeker M."/>
        </authorList>
    </citation>
    <scope>NUCLEOTIDE SEQUENCE [LARGE SCALE GENOMIC DNA]</scope>
    <source>
        <strain evidence="2 3">DSM 46831</strain>
    </source>
</reference>
<dbReference type="PANTHER" id="PTHR43792">
    <property type="entry name" value="GNAT FAMILY, PUTATIVE (AFU_ORTHOLOGUE AFUA_3G00765)-RELATED-RELATED"/>
    <property type="match status" value="1"/>
</dbReference>
<proteinExistence type="predicted"/>
<dbReference type="AlphaFoldDB" id="A0A4R2REX9"/>
<dbReference type="PANTHER" id="PTHR43792:SF1">
    <property type="entry name" value="N-ACETYLTRANSFERASE DOMAIN-CONTAINING PROTEIN"/>
    <property type="match status" value="1"/>
</dbReference>
<dbReference type="Proteomes" id="UP000294746">
    <property type="component" value="Unassembled WGS sequence"/>
</dbReference>
<dbReference type="Gene3D" id="3.40.630.30">
    <property type="match status" value="1"/>
</dbReference>
<dbReference type="GO" id="GO:0016747">
    <property type="term" value="F:acyltransferase activity, transferring groups other than amino-acyl groups"/>
    <property type="evidence" value="ECO:0007669"/>
    <property type="project" value="InterPro"/>
</dbReference>
<evidence type="ECO:0000259" key="1">
    <source>
        <dbReference type="Pfam" id="PF13302"/>
    </source>
</evidence>
<dbReference type="InterPro" id="IPR016181">
    <property type="entry name" value="Acyl_CoA_acyltransferase"/>
</dbReference>
<sequence length="186" mass="21490">MKTQLVKNDLKYADQIYRGSQEEHVRTALTLPKGTIDDTRTFIESTILAETEGKVLSRVILNEAGEVIGHTTLKEIDRQNGSAHLGTWISYPFWGQGYNEESKHLILEIAFHDIGLEWVFLGASKRNIRSQQAQKKLPYIRLYIEEQFPKELEKIEKQLGEPCLLHGVNKINYVSWENKRKSHLTI</sequence>
<accession>A0A4R2REX9</accession>
<evidence type="ECO:0000313" key="2">
    <source>
        <dbReference type="EMBL" id="TCP60607.1"/>
    </source>
</evidence>
<dbReference type="OrthoDB" id="162775at2"/>
<dbReference type="Pfam" id="PF13302">
    <property type="entry name" value="Acetyltransf_3"/>
    <property type="match status" value="1"/>
</dbReference>
<gene>
    <name evidence="2" type="ORF">EDD57_1711</name>
</gene>
<protein>
    <submittedName>
        <fullName evidence="2">RimJ/RimL family protein N-acetyltransferase</fullName>
    </submittedName>
</protein>
<dbReference type="InterPro" id="IPR051531">
    <property type="entry name" value="N-acetyltransferase"/>
</dbReference>
<dbReference type="InterPro" id="IPR000182">
    <property type="entry name" value="GNAT_dom"/>
</dbReference>
<name>A0A4R2REX9_9BACL</name>